<gene>
    <name evidence="5" type="ORF">NIES46_32720</name>
</gene>
<feature type="coiled-coil region" evidence="2">
    <location>
        <begin position="213"/>
        <end position="293"/>
    </location>
</feature>
<feature type="signal peptide" evidence="3">
    <location>
        <begin position="1"/>
        <end position="25"/>
    </location>
</feature>
<keyword evidence="6" id="KW-1185">Reference proteome</keyword>
<dbReference type="Gene3D" id="2.40.420.20">
    <property type="match status" value="1"/>
</dbReference>
<feature type="domain" description="Multidrug resistance protein MdtA-like barrel-sandwich hybrid" evidence="4">
    <location>
        <begin position="66"/>
        <end position="345"/>
    </location>
</feature>
<evidence type="ECO:0000313" key="6">
    <source>
        <dbReference type="Proteomes" id="UP000326169"/>
    </source>
</evidence>
<dbReference type="Gene3D" id="2.40.30.170">
    <property type="match status" value="1"/>
</dbReference>
<comment type="caution">
    <text evidence="5">The sequence shown here is derived from an EMBL/GenBank/DDBJ whole genome shotgun (WGS) entry which is preliminary data.</text>
</comment>
<organism evidence="5 6">
    <name type="scientific">Limnospira platensis NIES-46</name>
    <dbReference type="NCBI Taxonomy" id="1236695"/>
    <lineage>
        <taxon>Bacteria</taxon>
        <taxon>Bacillati</taxon>
        <taxon>Cyanobacteriota</taxon>
        <taxon>Cyanophyceae</taxon>
        <taxon>Oscillatoriophycideae</taxon>
        <taxon>Oscillatoriales</taxon>
        <taxon>Sirenicapillariaceae</taxon>
        <taxon>Limnospira</taxon>
    </lineage>
</organism>
<dbReference type="PANTHER" id="PTHR30469">
    <property type="entry name" value="MULTIDRUG RESISTANCE PROTEIN MDTA"/>
    <property type="match status" value="1"/>
</dbReference>
<evidence type="ECO:0000313" key="5">
    <source>
        <dbReference type="EMBL" id="GCE95210.1"/>
    </source>
</evidence>
<sequence>MNKTLWKTSASLPLLLLFVLINACSAEPQAIGRPPVPVKIENVDTTDVQSSSEYNARVEGIENSIIRPRVSGLVKEVYVRLGDQVTVGDPIIQIDGSQQLANFEGTIATVQAKQAQLIGAEAQLESLRADLTRTRAELSFQSQGANLQRSERELEAQMEEQERLEFELQNAQDNLEGARRELDRREAVRQQRQATYERYERLWQEGVVSSDLYDEKLRDRQTSEAEVANQEQQVLAATARVQSARMNLSRQGRTIEAARASVESSRRDLERQIATLEAQIASQEKAIEAQQAQIALIGREIQGARSGAVAQQVQLDYYSVVAPISGIVGNVPIKVGDLVDSQTTVTTIRQNQNLEVNINIPISLLPQLRVGIPVQLISQETGEVIGNTSISYIAPDAGSGTQTILAKAIYPNTNNELRTDQVVRARVIWQQEAGVTVPTNAVTRIGAQSFVFLAQQQATPSGETILVARQAPVQLGSIQGQSFEVLSGVQAGDRVITEGILQLRDGTPILDTTSQ</sequence>
<dbReference type="EMBL" id="BIMW01000124">
    <property type="protein sequence ID" value="GCE95210.1"/>
    <property type="molecule type" value="Genomic_DNA"/>
</dbReference>
<protein>
    <recommendedName>
        <fullName evidence="4">Multidrug resistance protein MdtA-like barrel-sandwich hybrid domain-containing protein</fullName>
    </recommendedName>
</protein>
<reference evidence="5 6" key="1">
    <citation type="journal article" date="2019" name="J Genomics">
        <title>The Draft Genome of a Hydrogen-producing Cyanobacterium, Arthrospira platensis NIES-46.</title>
        <authorList>
            <person name="Suzuki S."/>
            <person name="Yamaguchi H."/>
            <person name="Kawachi M."/>
        </authorList>
    </citation>
    <scope>NUCLEOTIDE SEQUENCE [LARGE SCALE GENOMIC DNA]</scope>
    <source>
        <strain evidence="5 6">NIES-46</strain>
    </source>
</reference>
<evidence type="ECO:0000256" key="2">
    <source>
        <dbReference type="SAM" id="Coils"/>
    </source>
</evidence>
<feature type="coiled-coil region" evidence="2">
    <location>
        <begin position="110"/>
        <end position="188"/>
    </location>
</feature>
<dbReference type="InterPro" id="IPR006143">
    <property type="entry name" value="RND_pump_MFP"/>
</dbReference>
<name>A0A5M3TB62_LIMPL</name>
<dbReference type="PANTHER" id="PTHR30469:SF39">
    <property type="entry name" value="SLL0180 PROTEIN"/>
    <property type="match status" value="1"/>
</dbReference>
<dbReference type="Gene3D" id="1.10.287.470">
    <property type="entry name" value="Helix hairpin bin"/>
    <property type="match status" value="2"/>
</dbReference>
<accession>A0A5M3TB62</accession>
<keyword evidence="3" id="KW-0732">Signal</keyword>
<dbReference type="GeneID" id="301684072"/>
<evidence type="ECO:0000256" key="3">
    <source>
        <dbReference type="SAM" id="SignalP"/>
    </source>
</evidence>
<dbReference type="NCBIfam" id="TIGR01730">
    <property type="entry name" value="RND_mfp"/>
    <property type="match status" value="1"/>
</dbReference>
<dbReference type="RefSeq" id="WP_014274901.1">
    <property type="nucleotide sequence ID" value="NZ_BIMW01000124.1"/>
</dbReference>
<evidence type="ECO:0000256" key="1">
    <source>
        <dbReference type="ARBA" id="ARBA00009477"/>
    </source>
</evidence>
<dbReference type="Proteomes" id="UP000326169">
    <property type="component" value="Unassembled WGS sequence"/>
</dbReference>
<dbReference type="SUPFAM" id="SSF111369">
    <property type="entry name" value="HlyD-like secretion proteins"/>
    <property type="match status" value="2"/>
</dbReference>
<comment type="similarity">
    <text evidence="1">Belongs to the membrane fusion protein (MFP) (TC 8.A.1) family.</text>
</comment>
<dbReference type="Gene3D" id="2.40.50.100">
    <property type="match status" value="2"/>
</dbReference>
<dbReference type="InterPro" id="IPR058625">
    <property type="entry name" value="MdtA-like_BSH"/>
</dbReference>
<dbReference type="Pfam" id="PF25917">
    <property type="entry name" value="BSH_RND"/>
    <property type="match status" value="1"/>
</dbReference>
<evidence type="ECO:0000259" key="4">
    <source>
        <dbReference type="Pfam" id="PF25917"/>
    </source>
</evidence>
<feature type="chain" id="PRO_5046610430" description="Multidrug resistance protein MdtA-like barrel-sandwich hybrid domain-containing protein" evidence="3">
    <location>
        <begin position="26"/>
        <end position="515"/>
    </location>
</feature>
<keyword evidence="2" id="KW-0175">Coiled coil</keyword>
<proteinExistence type="inferred from homology"/>